<organism evidence="1 2">
    <name type="scientific">Smallanthus sonchifolius</name>
    <dbReference type="NCBI Taxonomy" id="185202"/>
    <lineage>
        <taxon>Eukaryota</taxon>
        <taxon>Viridiplantae</taxon>
        <taxon>Streptophyta</taxon>
        <taxon>Embryophyta</taxon>
        <taxon>Tracheophyta</taxon>
        <taxon>Spermatophyta</taxon>
        <taxon>Magnoliopsida</taxon>
        <taxon>eudicotyledons</taxon>
        <taxon>Gunneridae</taxon>
        <taxon>Pentapetalae</taxon>
        <taxon>asterids</taxon>
        <taxon>campanulids</taxon>
        <taxon>Asterales</taxon>
        <taxon>Asteraceae</taxon>
        <taxon>Asteroideae</taxon>
        <taxon>Heliantheae alliance</taxon>
        <taxon>Millerieae</taxon>
        <taxon>Smallanthus</taxon>
    </lineage>
</organism>
<evidence type="ECO:0000313" key="1">
    <source>
        <dbReference type="EMBL" id="KAI3687531.1"/>
    </source>
</evidence>
<reference evidence="1 2" key="2">
    <citation type="journal article" date="2022" name="Mol. Ecol. Resour.">
        <title>The genomes of chicory, endive, great burdock and yacon provide insights into Asteraceae paleo-polyploidization history and plant inulin production.</title>
        <authorList>
            <person name="Fan W."/>
            <person name="Wang S."/>
            <person name="Wang H."/>
            <person name="Wang A."/>
            <person name="Jiang F."/>
            <person name="Liu H."/>
            <person name="Zhao H."/>
            <person name="Xu D."/>
            <person name="Zhang Y."/>
        </authorList>
    </citation>
    <scope>NUCLEOTIDE SEQUENCE [LARGE SCALE GENOMIC DNA]</scope>
    <source>
        <strain evidence="2">cv. Yunnan</strain>
        <tissue evidence="1">Leaves</tissue>
    </source>
</reference>
<name>A0ACB8YQ04_9ASTR</name>
<dbReference type="Proteomes" id="UP001056120">
    <property type="component" value="Linkage Group LG27"/>
</dbReference>
<protein>
    <submittedName>
        <fullName evidence="1">Uncharacterized protein</fullName>
    </submittedName>
</protein>
<reference evidence="2" key="1">
    <citation type="journal article" date="2022" name="Mol. Ecol. Resour.">
        <title>The genomes of chicory, endive, great burdock and yacon provide insights into Asteraceae palaeo-polyploidization history and plant inulin production.</title>
        <authorList>
            <person name="Fan W."/>
            <person name="Wang S."/>
            <person name="Wang H."/>
            <person name="Wang A."/>
            <person name="Jiang F."/>
            <person name="Liu H."/>
            <person name="Zhao H."/>
            <person name="Xu D."/>
            <person name="Zhang Y."/>
        </authorList>
    </citation>
    <scope>NUCLEOTIDE SEQUENCE [LARGE SCALE GENOMIC DNA]</scope>
    <source>
        <strain evidence="2">cv. Yunnan</strain>
    </source>
</reference>
<accession>A0ACB8YQ04</accession>
<proteinExistence type="predicted"/>
<gene>
    <name evidence="1" type="ORF">L1987_81228</name>
</gene>
<evidence type="ECO:0000313" key="2">
    <source>
        <dbReference type="Proteomes" id="UP001056120"/>
    </source>
</evidence>
<sequence length="325" mass="37528">MYGILWCRALQPRTAQLPRPRANRGPNVGTFSMWYARDRRYILLETIDAWAECLNTSTVDGMIRLELFVTSNLQLKKVKDRSEMVVKVYGERMSEPSRAVIIFCKVNGIEFEEIEIDVLKNQNYSPEYKEINPMNQIPAIVDGDLKLFESHAILIYLSCAFPQVASHWYPSDVYKRAKIHSVLDWHHSFLRRGAAGFVFNSLLAPLSGIRSYPQVIIQAEEILLRSLSKLEHTWLKDGPFLAGNSQPSIADLILACEIMQLELLSEKDHDRILGPYMKVLQWVEDTKSATAPHFDEVHELLFESQKRFREQRATKSRKTQVKSKM</sequence>
<dbReference type="EMBL" id="CM042044">
    <property type="protein sequence ID" value="KAI3687531.1"/>
    <property type="molecule type" value="Genomic_DNA"/>
</dbReference>
<comment type="caution">
    <text evidence="1">The sequence shown here is derived from an EMBL/GenBank/DDBJ whole genome shotgun (WGS) entry which is preliminary data.</text>
</comment>
<keyword evidence="2" id="KW-1185">Reference proteome</keyword>